<evidence type="ECO:0000256" key="3">
    <source>
        <dbReference type="ARBA" id="ARBA00013205"/>
    </source>
</evidence>
<dbReference type="EC" id="3.4.23.21" evidence="3"/>
<dbReference type="GO" id="GO:0006508">
    <property type="term" value="P:proteolysis"/>
    <property type="evidence" value="ECO:0007669"/>
    <property type="project" value="UniProtKB-KW"/>
</dbReference>
<reference evidence="12 13" key="1">
    <citation type="submission" date="2016-07" db="EMBL/GenBank/DDBJ databases">
        <title>Pervasive Adenine N6-methylation of Active Genes in Fungi.</title>
        <authorList>
            <consortium name="DOE Joint Genome Institute"/>
            <person name="Mondo S.J."/>
            <person name="Dannebaum R.O."/>
            <person name="Kuo R.C."/>
            <person name="Labutti K."/>
            <person name="Haridas S."/>
            <person name="Kuo A."/>
            <person name="Salamov A."/>
            <person name="Ahrendt S.R."/>
            <person name="Lipzen A."/>
            <person name="Sullivan W."/>
            <person name="Andreopoulos W.B."/>
            <person name="Clum A."/>
            <person name="Lindquist E."/>
            <person name="Daum C."/>
            <person name="Ramamoorthy G.K."/>
            <person name="Gryganskyi A."/>
            <person name="Culley D."/>
            <person name="Magnuson J.K."/>
            <person name="James T.Y."/>
            <person name="O'Malley M.A."/>
            <person name="Stajich J.E."/>
            <person name="Spatafora J.W."/>
            <person name="Visel A."/>
            <person name="Grigoriev I.V."/>
        </authorList>
    </citation>
    <scope>NUCLEOTIDE SEQUENCE [LARGE SCALE GENOMIC DNA]</scope>
    <source>
        <strain evidence="12 13">NRRL 3116</strain>
    </source>
</reference>
<keyword evidence="7" id="KW-0378">Hydrolase</keyword>
<dbReference type="InParanoid" id="A0A1Y2GH17"/>
<dbReference type="RefSeq" id="XP_021879399.1">
    <property type="nucleotide sequence ID" value="XM_022029430.1"/>
</dbReference>
<accession>A0A1Y2GH17</accession>
<gene>
    <name evidence="12" type="ORF">BCR41DRAFT_410120</name>
</gene>
<dbReference type="InterPro" id="IPR034164">
    <property type="entry name" value="Pepsin-like_dom"/>
</dbReference>
<evidence type="ECO:0000256" key="8">
    <source>
        <dbReference type="ARBA" id="ARBA00023145"/>
    </source>
</evidence>
<evidence type="ECO:0000256" key="10">
    <source>
        <dbReference type="PIRSR" id="PIRSR601461-1"/>
    </source>
</evidence>
<feature type="active site" evidence="10">
    <location>
        <position position="248"/>
    </location>
</feature>
<evidence type="ECO:0000256" key="9">
    <source>
        <dbReference type="ARBA" id="ARBA00023157"/>
    </source>
</evidence>
<dbReference type="Gene3D" id="2.40.70.10">
    <property type="entry name" value="Acid Proteases"/>
    <property type="match status" value="2"/>
</dbReference>
<dbReference type="SUPFAM" id="SSF50630">
    <property type="entry name" value="Acid proteases"/>
    <property type="match status" value="1"/>
</dbReference>
<name>A0A1Y2GH17_9FUNG</name>
<evidence type="ECO:0000256" key="4">
    <source>
        <dbReference type="ARBA" id="ARBA00022670"/>
    </source>
</evidence>
<dbReference type="GO" id="GO:0004190">
    <property type="term" value="F:aspartic-type endopeptidase activity"/>
    <property type="evidence" value="ECO:0007669"/>
    <property type="project" value="UniProtKB-KW"/>
</dbReference>
<evidence type="ECO:0000256" key="2">
    <source>
        <dbReference type="ARBA" id="ARBA00007447"/>
    </source>
</evidence>
<dbReference type="InterPro" id="IPR033121">
    <property type="entry name" value="PEPTIDASE_A1"/>
</dbReference>
<keyword evidence="5" id="KW-0732">Signal</keyword>
<keyword evidence="4" id="KW-0645">Protease</keyword>
<dbReference type="CDD" id="cd05471">
    <property type="entry name" value="pepsin_like"/>
    <property type="match status" value="1"/>
</dbReference>
<comment type="caution">
    <text evidence="12">The sequence shown here is derived from an EMBL/GenBank/DDBJ whole genome shotgun (WGS) entry which is preliminary data.</text>
</comment>
<evidence type="ECO:0000313" key="13">
    <source>
        <dbReference type="Proteomes" id="UP000193648"/>
    </source>
</evidence>
<dbReference type="AlphaFoldDB" id="A0A1Y2GH17"/>
<comment type="catalytic activity">
    <reaction evidence="1">
        <text>Hydrolysis of proteins with broad specificity similar to that of pepsin A, preferring hydrophobic residues at P1 and P1'. Clots milk and activates trypsinogen. Does not cleave 4-Gln-|-His-5, but does cleave 10-His-|-Leu-11 and 12-Val-|-Glu-13 in B chain of insulin.</text>
        <dbReference type="EC" id="3.4.23.21"/>
    </reaction>
</comment>
<dbReference type="STRING" id="64571.A0A1Y2GH17"/>
<evidence type="ECO:0000256" key="6">
    <source>
        <dbReference type="ARBA" id="ARBA00022750"/>
    </source>
</evidence>
<keyword evidence="9" id="KW-1015">Disulfide bond</keyword>
<feature type="active site" evidence="10">
    <location>
        <position position="33"/>
    </location>
</feature>
<keyword evidence="13" id="KW-1185">Reference proteome</keyword>
<sequence>MAQIPLIDYDFDREYYGAVQVGEPPQTFKIDFDTGSSKFILSSKACKDCSGSTRFDPAASHTFRLNNEYENELGNKNSSSTFTSDPNTWHITYGDMSHAEGILGRDHVTIANLTVRHQQIALILSESANFDDVVDGIMGLSFGTLSSPSSHPQTLFENMMDQGLVKHGVFSFYLGKNYPNGTSDPIDSGSDYTGGGEVIFGGVDTSRVREGFEIVYTPVTKPKYWQINIENIFVAGQRKQSNIVGIMDTGTTLMIVPERLAFAVHQLIPGAVQISGQSWTIPCDLTSTTRIELEIEGHRFAIPFSDLVREAVRLDGQMASGIDKGNGPNFMIIGDLFIKNNYVVFDQANQRVGIAPLKFPSLTKHSSSSKNSSYSA</sequence>
<keyword evidence="6" id="KW-0064">Aspartyl protease</keyword>
<dbReference type="PROSITE" id="PS51767">
    <property type="entry name" value="PEPTIDASE_A1"/>
    <property type="match status" value="1"/>
</dbReference>
<evidence type="ECO:0000256" key="1">
    <source>
        <dbReference type="ARBA" id="ARBA00001130"/>
    </source>
</evidence>
<proteinExistence type="inferred from homology"/>
<dbReference type="FunFam" id="2.40.70.10:FF:000115">
    <property type="entry name" value="Lysosomal aspartic protease"/>
    <property type="match status" value="1"/>
</dbReference>
<dbReference type="PRINTS" id="PR00792">
    <property type="entry name" value="PEPSIN"/>
</dbReference>
<dbReference type="PANTHER" id="PTHR47966">
    <property type="entry name" value="BETA-SITE APP-CLEAVING ENZYME, ISOFORM A-RELATED"/>
    <property type="match status" value="1"/>
</dbReference>
<dbReference type="InterPro" id="IPR021109">
    <property type="entry name" value="Peptidase_aspartic_dom_sf"/>
</dbReference>
<keyword evidence="8" id="KW-0865">Zymogen</keyword>
<dbReference type="EMBL" id="MCFF01000030">
    <property type="protein sequence ID" value="ORZ10678.1"/>
    <property type="molecule type" value="Genomic_DNA"/>
</dbReference>
<evidence type="ECO:0000256" key="5">
    <source>
        <dbReference type="ARBA" id="ARBA00022729"/>
    </source>
</evidence>
<dbReference type="PANTHER" id="PTHR47966:SF1">
    <property type="entry name" value="ASPARTYL PROTEINASE"/>
    <property type="match status" value="1"/>
</dbReference>
<feature type="domain" description="Peptidase A1" evidence="11">
    <location>
        <begin position="15"/>
        <end position="355"/>
    </location>
</feature>
<protein>
    <recommendedName>
        <fullName evidence="3">rhizopuspepsin</fullName>
        <ecNumber evidence="3">3.4.23.21</ecNumber>
    </recommendedName>
</protein>
<dbReference type="FunCoup" id="A0A1Y2GH17">
    <property type="interactions" value="56"/>
</dbReference>
<evidence type="ECO:0000313" key="12">
    <source>
        <dbReference type="EMBL" id="ORZ10678.1"/>
    </source>
</evidence>
<dbReference type="OrthoDB" id="2747330at2759"/>
<dbReference type="Proteomes" id="UP000193648">
    <property type="component" value="Unassembled WGS sequence"/>
</dbReference>
<organism evidence="12 13">
    <name type="scientific">Lobosporangium transversale</name>
    <dbReference type="NCBI Taxonomy" id="64571"/>
    <lineage>
        <taxon>Eukaryota</taxon>
        <taxon>Fungi</taxon>
        <taxon>Fungi incertae sedis</taxon>
        <taxon>Mucoromycota</taxon>
        <taxon>Mortierellomycotina</taxon>
        <taxon>Mortierellomycetes</taxon>
        <taxon>Mortierellales</taxon>
        <taxon>Mortierellaceae</taxon>
        <taxon>Lobosporangium</taxon>
    </lineage>
</organism>
<evidence type="ECO:0000259" key="11">
    <source>
        <dbReference type="PROSITE" id="PS51767"/>
    </source>
</evidence>
<dbReference type="Pfam" id="PF00026">
    <property type="entry name" value="Asp"/>
    <property type="match status" value="2"/>
</dbReference>
<dbReference type="InterPro" id="IPR001461">
    <property type="entry name" value="Aspartic_peptidase_A1"/>
</dbReference>
<dbReference type="GeneID" id="33571273"/>
<evidence type="ECO:0000256" key="7">
    <source>
        <dbReference type="ARBA" id="ARBA00022801"/>
    </source>
</evidence>
<comment type="similarity">
    <text evidence="2">Belongs to the peptidase A1 family.</text>
</comment>